<feature type="transmembrane region" description="Helical" evidence="10">
    <location>
        <begin position="83"/>
        <end position="107"/>
    </location>
</feature>
<evidence type="ECO:0000256" key="8">
    <source>
        <dbReference type="ARBA" id="ARBA00023065"/>
    </source>
</evidence>
<evidence type="ECO:0000313" key="14">
    <source>
        <dbReference type="Proteomes" id="UP001173801"/>
    </source>
</evidence>
<evidence type="ECO:0000256" key="4">
    <source>
        <dbReference type="ARBA" id="ARBA00022538"/>
    </source>
</evidence>
<dbReference type="Pfam" id="PF00999">
    <property type="entry name" value="Na_H_Exchanger"/>
    <property type="match status" value="1"/>
</dbReference>
<keyword evidence="8" id="KW-0406">Ion transport</keyword>
<comment type="caution">
    <text evidence="13">The sequence shown here is derived from an EMBL/GenBank/DDBJ whole genome shotgun (WGS) entry which is preliminary data.</text>
</comment>
<keyword evidence="3" id="KW-0050">Antiport</keyword>
<feature type="domain" description="Cation/H+ exchanger transmembrane" evidence="11">
    <location>
        <begin position="10"/>
        <end position="372"/>
    </location>
</feature>
<keyword evidence="5 10" id="KW-0812">Transmembrane</keyword>
<organism evidence="13 14">
    <name type="scientific">Campylobacter gastrosuis</name>
    <dbReference type="NCBI Taxonomy" id="2974576"/>
    <lineage>
        <taxon>Bacteria</taxon>
        <taxon>Pseudomonadati</taxon>
        <taxon>Campylobacterota</taxon>
        <taxon>Epsilonproteobacteria</taxon>
        <taxon>Campylobacterales</taxon>
        <taxon>Campylobacteraceae</taxon>
        <taxon>Campylobacter</taxon>
    </lineage>
</organism>
<feature type="transmembrane region" description="Helical" evidence="10">
    <location>
        <begin position="324"/>
        <end position="344"/>
    </location>
</feature>
<keyword evidence="14" id="KW-1185">Reference proteome</keyword>
<dbReference type="InterPro" id="IPR006153">
    <property type="entry name" value="Cation/H_exchanger_TM"/>
</dbReference>
<name>A0ABT7HPK2_9BACT</name>
<dbReference type="Gene3D" id="3.40.50.720">
    <property type="entry name" value="NAD(P)-binding Rossmann-like Domain"/>
    <property type="match status" value="1"/>
</dbReference>
<gene>
    <name evidence="13" type="ORF">NYG85_02900</name>
</gene>
<protein>
    <submittedName>
        <fullName evidence="13">Cation:proton antiporter</fullName>
    </submittedName>
</protein>
<dbReference type="InterPro" id="IPR003148">
    <property type="entry name" value="RCK_N"/>
</dbReference>
<evidence type="ECO:0000256" key="2">
    <source>
        <dbReference type="ARBA" id="ARBA00022448"/>
    </source>
</evidence>
<keyword evidence="2" id="KW-0813">Transport</keyword>
<evidence type="ECO:0000256" key="1">
    <source>
        <dbReference type="ARBA" id="ARBA00004141"/>
    </source>
</evidence>
<feature type="transmembrane region" description="Helical" evidence="10">
    <location>
        <begin position="180"/>
        <end position="203"/>
    </location>
</feature>
<feature type="transmembrane region" description="Helical" evidence="10">
    <location>
        <begin position="145"/>
        <end position="168"/>
    </location>
</feature>
<dbReference type="PANTHER" id="PTHR46157:SF4">
    <property type="entry name" value="K(+) EFFLUX ANTIPORTER 3, CHLOROPLASTIC"/>
    <property type="match status" value="1"/>
</dbReference>
<feature type="transmembrane region" description="Helical" evidence="10">
    <location>
        <begin position="52"/>
        <end position="71"/>
    </location>
</feature>
<feature type="transmembrane region" description="Helical" evidence="10">
    <location>
        <begin position="6"/>
        <end position="22"/>
    </location>
</feature>
<feature type="domain" description="RCK N-terminal" evidence="12">
    <location>
        <begin position="402"/>
        <end position="510"/>
    </location>
</feature>
<proteinExistence type="predicted"/>
<evidence type="ECO:0000313" key="13">
    <source>
        <dbReference type="EMBL" id="MDL0088324.1"/>
    </source>
</evidence>
<dbReference type="Gene3D" id="1.20.1530.20">
    <property type="match status" value="1"/>
</dbReference>
<sequence length="544" mass="60548">MDHFLIAFLLTIFLSIILNVLFKRFGIPTIIGYIVTGVVITYAFDFKSSEHLAEVAEFGIVFLMFTIGLEFSFKHLMSMKKEVFLNGSLQVFVSGLLLAVFVFYLLNLTEQDAIIVGLALSLSSTAIVLKILNDTKEISQIYGRKALGILLFQDIAVIPILIMIDIFSSKQSSLTELLTHTFLGAVGLIVLMYFLGKYIINWLFYKVAKTNSQEIFIATILFLVVGSGTLAHEFGFSFSLGAFLAGMMMAETEYKHQIESDLIPFRDLLLGLFFISIGMQINLNLIAQNFLMILAIVAGSMAVKIVVIFAILKSYLSIRVSFKTAVTICQVGEFALAVFGLMVARGMLEASIAQILIASSVISMFLTPFILKNLNQIADLFEKEVDIEPEESIKPQKLRDHIVVFGYGALGQEVVLRLKESGLVYIALESDINLVELGRSRAENVFLGSVFQKTTFDNACISDAAAVIVTISNEQKLEIIVKNIKSYANNIQTIIKVSGDERWSLFDELGENFHFVKEEAALAKLLVHESLQCKIDKNLGKIYR</sequence>
<evidence type="ECO:0000256" key="6">
    <source>
        <dbReference type="ARBA" id="ARBA00022958"/>
    </source>
</evidence>
<feature type="transmembrane region" description="Helical" evidence="10">
    <location>
        <begin position="113"/>
        <end position="133"/>
    </location>
</feature>
<feature type="transmembrane region" description="Helical" evidence="10">
    <location>
        <begin position="268"/>
        <end position="287"/>
    </location>
</feature>
<evidence type="ECO:0000256" key="10">
    <source>
        <dbReference type="SAM" id="Phobius"/>
    </source>
</evidence>
<feature type="transmembrane region" description="Helical" evidence="10">
    <location>
        <begin position="29"/>
        <end position="46"/>
    </location>
</feature>
<evidence type="ECO:0000256" key="9">
    <source>
        <dbReference type="ARBA" id="ARBA00023136"/>
    </source>
</evidence>
<accession>A0ABT7HPK2</accession>
<evidence type="ECO:0000259" key="11">
    <source>
        <dbReference type="Pfam" id="PF00999"/>
    </source>
</evidence>
<dbReference type="InterPro" id="IPR036291">
    <property type="entry name" value="NAD(P)-bd_dom_sf"/>
</dbReference>
<evidence type="ECO:0000259" key="12">
    <source>
        <dbReference type="Pfam" id="PF02254"/>
    </source>
</evidence>
<dbReference type="SUPFAM" id="SSF51735">
    <property type="entry name" value="NAD(P)-binding Rossmann-fold domains"/>
    <property type="match status" value="1"/>
</dbReference>
<dbReference type="EMBL" id="JANURM010000002">
    <property type="protein sequence ID" value="MDL0088324.1"/>
    <property type="molecule type" value="Genomic_DNA"/>
</dbReference>
<keyword evidence="7 10" id="KW-1133">Transmembrane helix</keyword>
<reference evidence="13" key="2">
    <citation type="journal article" date="2023" name="Microorganisms">
        <title>Isolation and Genomic Characteristics of Cat-Borne Campylobacter felis sp. nov. and Sheep-Borne Campylobacter ovis sp. nov.</title>
        <authorList>
            <person name="Wang H."/>
            <person name="Li Y."/>
            <person name="Gu Y."/>
            <person name="Zhou G."/>
            <person name="Chen X."/>
            <person name="Zhang X."/>
            <person name="Shao Z."/>
            <person name="Zhang J."/>
            <person name="Zhang M."/>
        </authorList>
    </citation>
    <scope>NUCLEOTIDE SEQUENCE</scope>
    <source>
        <strain evidence="13">PS10</strain>
    </source>
</reference>
<dbReference type="PANTHER" id="PTHR46157">
    <property type="entry name" value="K(+) EFFLUX ANTIPORTER 3, CHLOROPLASTIC"/>
    <property type="match status" value="1"/>
</dbReference>
<keyword evidence="9 10" id="KW-0472">Membrane</keyword>
<evidence type="ECO:0000256" key="3">
    <source>
        <dbReference type="ARBA" id="ARBA00022449"/>
    </source>
</evidence>
<comment type="subcellular location">
    <subcellularLocation>
        <location evidence="1">Membrane</location>
        <topology evidence="1">Multi-pass membrane protein</topology>
    </subcellularLocation>
</comment>
<feature type="transmembrane region" description="Helical" evidence="10">
    <location>
        <begin position="350"/>
        <end position="371"/>
    </location>
</feature>
<evidence type="ECO:0000256" key="7">
    <source>
        <dbReference type="ARBA" id="ARBA00022989"/>
    </source>
</evidence>
<dbReference type="Proteomes" id="UP001173801">
    <property type="component" value="Unassembled WGS sequence"/>
</dbReference>
<reference evidence="13" key="1">
    <citation type="submission" date="2022-08" db="EMBL/GenBank/DDBJ databases">
        <authorList>
            <person name="Wang H."/>
        </authorList>
    </citation>
    <scope>NUCLEOTIDE SEQUENCE</scope>
    <source>
        <strain evidence="13">PS10</strain>
    </source>
</reference>
<evidence type="ECO:0000256" key="5">
    <source>
        <dbReference type="ARBA" id="ARBA00022692"/>
    </source>
</evidence>
<feature type="transmembrane region" description="Helical" evidence="10">
    <location>
        <begin position="293"/>
        <end position="312"/>
    </location>
</feature>
<keyword evidence="4" id="KW-0633">Potassium transport</keyword>
<dbReference type="InterPro" id="IPR038770">
    <property type="entry name" value="Na+/solute_symporter_sf"/>
</dbReference>
<keyword evidence="6" id="KW-0630">Potassium</keyword>
<feature type="transmembrane region" description="Helical" evidence="10">
    <location>
        <begin position="215"/>
        <end position="232"/>
    </location>
</feature>
<dbReference type="RefSeq" id="WP_284936973.1">
    <property type="nucleotide sequence ID" value="NZ_JANURM010000002.1"/>
</dbReference>
<dbReference type="Pfam" id="PF02254">
    <property type="entry name" value="TrkA_N"/>
    <property type="match status" value="1"/>
</dbReference>